<sequence length="635" mass="66494">MTERKQFRDLATPSELRLAIEALDIGAGTESVELLDADGRVAAERVDAAIDVPGFDRSTMDGYAVQATDTFDASEGDPLVADLAGAVDAGERPETDVSAGTVVSVATGAPLSQGADAVVPVERTTRRATDDSTVVEIRTAVAPGDNVMHSGDDVAAGDRAVGPGTVLTTRDVGLLAALGVETVPVVEPPSVGIVSTGNELVRPGEPLEAERGQIYDLNTYALAAAVRAAGGRPEVVPHIADDYEKMHETLQSVGERCELVLSSGSTSASDTDVLYRVVDDHGSLDLHGVAVKPGRPTIVGEIADTPYVGLPGNPVSALSIFRTFVAPAIREAAGRPPESAPTLAGEMVASKRYTEGRTYLLPVAVIEDEAGDVLVYPVDKGSGAITSLTEADGVVEMAPETELLDRGESVTVELFSAETRPPSILAIGEPDPLLSRLLDRLDGPRYLPHGSAEGRRRLRDGVPDFALLDEDDADAADGDTLATYTREWGLIVPAGNPNDVSELTDLFEVEGFYNLPQSSALRSTLDDALSEIAAESGVSGRDLADQIHGYDRTVSGIRSPARRVADGSATVGLGLRFAETVLDVDFVPIGTQRLSVVAAPDRLGKSGMRTLQSVLERELDSVADSTPGYATDGVL</sequence>
<dbReference type="GO" id="GO:0006777">
    <property type="term" value="P:Mo-molybdopterin cofactor biosynthetic process"/>
    <property type="evidence" value="ECO:0007669"/>
    <property type="project" value="UniProtKB-KW"/>
</dbReference>
<dbReference type="InterPro" id="IPR001453">
    <property type="entry name" value="MoaB/Mog_dom"/>
</dbReference>
<evidence type="ECO:0000259" key="3">
    <source>
        <dbReference type="SMART" id="SM00852"/>
    </source>
</evidence>
<organism evidence="4 5">
    <name type="scientific">Halapricum desulfuricans</name>
    <dbReference type="NCBI Taxonomy" id="2841257"/>
    <lineage>
        <taxon>Archaea</taxon>
        <taxon>Methanobacteriati</taxon>
        <taxon>Methanobacteriota</taxon>
        <taxon>Stenosarchaea group</taxon>
        <taxon>Halobacteria</taxon>
        <taxon>Halobacteriales</taxon>
        <taxon>Haloarculaceae</taxon>
        <taxon>Halapricum</taxon>
    </lineage>
</organism>
<dbReference type="RefSeq" id="WP_229112142.1">
    <property type="nucleotide sequence ID" value="NZ_CP064788.1"/>
</dbReference>
<keyword evidence="2" id="KW-0501">Molybdenum cofactor biosynthesis</keyword>
<evidence type="ECO:0000313" key="5">
    <source>
        <dbReference type="Proteomes" id="UP000662973"/>
    </source>
</evidence>
<accession>A0A897N8B5</accession>
<dbReference type="UniPathway" id="UPA00344"/>
<dbReference type="Gene3D" id="3.90.105.10">
    <property type="entry name" value="Molybdopterin biosynthesis moea protein, domain 2"/>
    <property type="match status" value="1"/>
</dbReference>
<evidence type="ECO:0000256" key="2">
    <source>
        <dbReference type="ARBA" id="ARBA00023150"/>
    </source>
</evidence>
<dbReference type="KEGG" id="hds:HSR122_1546"/>
<dbReference type="PANTHER" id="PTHR10192:SF5">
    <property type="entry name" value="GEPHYRIN"/>
    <property type="match status" value="1"/>
</dbReference>
<dbReference type="Pfam" id="PF03454">
    <property type="entry name" value="MoeA_C"/>
    <property type="match status" value="1"/>
</dbReference>
<protein>
    <submittedName>
        <fullName evidence="4">Molybdopterin biosynthesis enzyme</fullName>
    </submittedName>
</protein>
<dbReference type="InterPro" id="IPR005111">
    <property type="entry name" value="MoeA_C_domain_IV"/>
</dbReference>
<dbReference type="AlphaFoldDB" id="A0A897N8B5"/>
<dbReference type="SUPFAM" id="SSF63867">
    <property type="entry name" value="MoeA C-terminal domain-like"/>
    <property type="match status" value="1"/>
</dbReference>
<dbReference type="Gene3D" id="2.40.340.10">
    <property type="entry name" value="MoeA, C-terminal, domain IV"/>
    <property type="match status" value="1"/>
</dbReference>
<dbReference type="Gene3D" id="2.170.190.11">
    <property type="entry name" value="Molybdopterin biosynthesis moea protein, domain 3"/>
    <property type="match status" value="1"/>
</dbReference>
<reference evidence="4 5" key="1">
    <citation type="submission" date="2020-11" db="EMBL/GenBank/DDBJ databases">
        <title>Carbohydrate-dependent, anaerobic sulfur respiration: A novel catabolism in halophilic archaea.</title>
        <authorList>
            <person name="Sorokin D.Y."/>
            <person name="Messina E."/>
            <person name="Smedile F."/>
            <person name="La Cono V."/>
            <person name="Hallsworth J.E."/>
            <person name="Yakimov M.M."/>
        </authorList>
    </citation>
    <scope>NUCLEOTIDE SEQUENCE [LARGE SCALE GENOMIC DNA]</scope>
    <source>
        <strain evidence="4 5">HSR12-2</strain>
    </source>
</reference>
<dbReference type="InterPro" id="IPR008284">
    <property type="entry name" value="MoCF_biosynth_CS"/>
</dbReference>
<dbReference type="NCBIfam" id="TIGR00177">
    <property type="entry name" value="molyb_syn"/>
    <property type="match status" value="1"/>
</dbReference>
<dbReference type="InterPro" id="IPR038987">
    <property type="entry name" value="MoeA-like"/>
</dbReference>
<dbReference type="Pfam" id="PF00994">
    <property type="entry name" value="MoCF_biosynth"/>
    <property type="match status" value="1"/>
</dbReference>
<dbReference type="NCBIfam" id="NF011068">
    <property type="entry name" value="PRK14498.1"/>
    <property type="match status" value="1"/>
</dbReference>
<dbReference type="InterPro" id="IPR024370">
    <property type="entry name" value="PBP_domain"/>
</dbReference>
<dbReference type="GO" id="GO:0061599">
    <property type="term" value="F:molybdopterin molybdotransferase activity"/>
    <property type="evidence" value="ECO:0007669"/>
    <property type="project" value="TreeGrafter"/>
</dbReference>
<evidence type="ECO:0000313" key="4">
    <source>
        <dbReference type="EMBL" id="QSG08937.1"/>
    </source>
</evidence>
<dbReference type="InterPro" id="IPR005110">
    <property type="entry name" value="MoeA_linker/N"/>
</dbReference>
<dbReference type="GeneID" id="68852170"/>
<dbReference type="InterPro" id="IPR036135">
    <property type="entry name" value="MoeA_linker/N_sf"/>
</dbReference>
<dbReference type="EMBL" id="CP064788">
    <property type="protein sequence ID" value="QSG08937.1"/>
    <property type="molecule type" value="Genomic_DNA"/>
</dbReference>
<dbReference type="InterPro" id="IPR036688">
    <property type="entry name" value="MoeA_C_domain_IV_sf"/>
</dbReference>
<comment type="pathway">
    <text evidence="1">Cofactor biosynthesis; molybdopterin biosynthesis.</text>
</comment>
<dbReference type="Pfam" id="PF12727">
    <property type="entry name" value="PBP_like"/>
    <property type="match status" value="1"/>
</dbReference>
<dbReference type="PANTHER" id="PTHR10192">
    <property type="entry name" value="MOLYBDOPTERIN BIOSYNTHESIS PROTEIN"/>
    <property type="match status" value="1"/>
</dbReference>
<keyword evidence="5" id="KW-1185">Reference proteome</keyword>
<dbReference type="SMART" id="SM00852">
    <property type="entry name" value="MoCF_biosynth"/>
    <property type="match status" value="1"/>
</dbReference>
<dbReference type="Proteomes" id="UP000662973">
    <property type="component" value="Chromosome"/>
</dbReference>
<dbReference type="Gene3D" id="3.40.980.10">
    <property type="entry name" value="MoaB/Mog-like domain"/>
    <property type="match status" value="1"/>
</dbReference>
<dbReference type="GO" id="GO:0005737">
    <property type="term" value="C:cytoplasm"/>
    <property type="evidence" value="ECO:0007669"/>
    <property type="project" value="TreeGrafter"/>
</dbReference>
<name>A0A897N8B5_9EURY</name>
<dbReference type="FunFam" id="2.170.190.11:FF:000001">
    <property type="entry name" value="Molybdopterin molybdenumtransferase"/>
    <property type="match status" value="1"/>
</dbReference>
<dbReference type="SUPFAM" id="SSF63882">
    <property type="entry name" value="MoeA N-terminal region -like"/>
    <property type="match status" value="1"/>
</dbReference>
<evidence type="ECO:0000256" key="1">
    <source>
        <dbReference type="ARBA" id="ARBA00005046"/>
    </source>
</evidence>
<dbReference type="Pfam" id="PF03453">
    <property type="entry name" value="MoeA_N"/>
    <property type="match status" value="1"/>
</dbReference>
<proteinExistence type="predicted"/>
<feature type="domain" description="MoaB/Mog" evidence="3">
    <location>
        <begin position="192"/>
        <end position="331"/>
    </location>
</feature>
<dbReference type="CDD" id="cd00887">
    <property type="entry name" value="MoeA"/>
    <property type="match status" value="1"/>
</dbReference>
<dbReference type="NCBIfam" id="NF045515">
    <property type="entry name" value="Glp_gephyrin"/>
    <property type="match status" value="1"/>
</dbReference>
<gene>
    <name evidence="4" type="primary">moeA</name>
    <name evidence="4" type="ORF">HSR122_1546</name>
</gene>
<dbReference type="InterPro" id="IPR036425">
    <property type="entry name" value="MoaB/Mog-like_dom_sf"/>
</dbReference>
<dbReference type="PROSITE" id="PS01079">
    <property type="entry name" value="MOCF_BIOSYNTHESIS_2"/>
    <property type="match status" value="1"/>
</dbReference>
<dbReference type="SUPFAM" id="SSF53218">
    <property type="entry name" value="Molybdenum cofactor biosynthesis proteins"/>
    <property type="match status" value="1"/>
</dbReference>